<evidence type="ECO:0000256" key="1">
    <source>
        <dbReference type="SAM" id="MobiDB-lite"/>
    </source>
</evidence>
<feature type="compositionally biased region" description="Basic and acidic residues" evidence="1">
    <location>
        <begin position="129"/>
        <end position="139"/>
    </location>
</feature>
<evidence type="ECO:0000313" key="2">
    <source>
        <dbReference type="EMBL" id="SVA01039.1"/>
    </source>
</evidence>
<dbReference type="Pfam" id="PF05258">
    <property type="entry name" value="DciA"/>
    <property type="match status" value="1"/>
</dbReference>
<accession>A0A381SC17</accession>
<proteinExistence type="predicted"/>
<dbReference type="EMBL" id="UINC01002862">
    <property type="protein sequence ID" value="SVA01039.1"/>
    <property type="molecule type" value="Genomic_DNA"/>
</dbReference>
<protein>
    <recommendedName>
        <fullName evidence="3">DUF721 domain-containing protein</fullName>
    </recommendedName>
</protein>
<name>A0A381SC17_9ZZZZ</name>
<reference evidence="2" key="1">
    <citation type="submission" date="2018-05" db="EMBL/GenBank/DDBJ databases">
        <authorList>
            <person name="Lanie J.A."/>
            <person name="Ng W.-L."/>
            <person name="Kazmierczak K.M."/>
            <person name="Andrzejewski T.M."/>
            <person name="Davidsen T.M."/>
            <person name="Wayne K.J."/>
            <person name="Tettelin H."/>
            <person name="Glass J.I."/>
            <person name="Rusch D."/>
            <person name="Podicherti R."/>
            <person name="Tsui H.-C.T."/>
            <person name="Winkler M.E."/>
        </authorList>
    </citation>
    <scope>NUCLEOTIDE SEQUENCE</scope>
</reference>
<dbReference type="AlphaFoldDB" id="A0A381SC17"/>
<organism evidence="2">
    <name type="scientific">marine metagenome</name>
    <dbReference type="NCBI Taxonomy" id="408172"/>
    <lineage>
        <taxon>unclassified sequences</taxon>
        <taxon>metagenomes</taxon>
        <taxon>ecological metagenomes</taxon>
    </lineage>
</organism>
<evidence type="ECO:0008006" key="3">
    <source>
        <dbReference type="Google" id="ProtNLM"/>
    </source>
</evidence>
<feature type="region of interest" description="Disordered" evidence="1">
    <location>
        <begin position="123"/>
        <end position="144"/>
    </location>
</feature>
<feature type="non-terminal residue" evidence="2">
    <location>
        <position position="1"/>
    </location>
</feature>
<dbReference type="InterPro" id="IPR007922">
    <property type="entry name" value="DciA-like"/>
</dbReference>
<gene>
    <name evidence="2" type="ORF">METZ01_LOCUS53893</name>
</gene>
<sequence length="180" mass="20575">VEHQLWQVISKKGEYRKQLAFHRGAPVYNFIMGDLPFRRVDELLQDPSADMINPRAEIKAVDPEIWLDIAGEIISSHTHVLLEGRDAVIYADSPVWAHSVNQQRLTLLDSMRHKGLEVDTIRVRNQPPESKRRSPRSERTPSLISRDTAHLLEQTATIVDHEALRLALLRLSRHGSNADD</sequence>